<dbReference type="PROSITE" id="PS51257">
    <property type="entry name" value="PROKAR_LIPOPROTEIN"/>
    <property type="match status" value="1"/>
</dbReference>
<protein>
    <recommendedName>
        <fullName evidence="4">Lipoprotein</fullName>
    </recommendedName>
</protein>
<dbReference type="RefSeq" id="WP_147192410.1">
    <property type="nucleotide sequence ID" value="NZ_CP042435.1"/>
</dbReference>
<name>A0A5B8VEQ5_9BACT</name>
<keyword evidence="3" id="KW-1185">Reference proteome</keyword>
<gene>
    <name evidence="2" type="ORF">FRZ67_20330</name>
</gene>
<keyword evidence="1" id="KW-0732">Signal</keyword>
<sequence>MRAKILIVSILTILMAACNKDQFTTKPQLTFESFSTDIVPAPGQLEITLKYTDKEGDIQDTIYVERRSVNCNTDTLRAFYPLPSNVPEVKNAEGKIVISYSHAPDFTFPDIGEPTCGTAADTCIYRFALSDKAGNTSDTISSPPLIIIKR</sequence>
<evidence type="ECO:0000313" key="2">
    <source>
        <dbReference type="EMBL" id="QEC69533.1"/>
    </source>
</evidence>
<organism evidence="2 3">
    <name type="scientific">Panacibacter ginsenosidivorans</name>
    <dbReference type="NCBI Taxonomy" id="1813871"/>
    <lineage>
        <taxon>Bacteria</taxon>
        <taxon>Pseudomonadati</taxon>
        <taxon>Bacteroidota</taxon>
        <taxon>Chitinophagia</taxon>
        <taxon>Chitinophagales</taxon>
        <taxon>Chitinophagaceae</taxon>
        <taxon>Panacibacter</taxon>
    </lineage>
</organism>
<dbReference type="EMBL" id="CP042435">
    <property type="protein sequence ID" value="QEC69533.1"/>
    <property type="molecule type" value="Genomic_DNA"/>
</dbReference>
<dbReference type="KEGG" id="pgin:FRZ67_20330"/>
<evidence type="ECO:0000256" key="1">
    <source>
        <dbReference type="SAM" id="SignalP"/>
    </source>
</evidence>
<proteinExistence type="predicted"/>
<dbReference type="Proteomes" id="UP000321533">
    <property type="component" value="Chromosome"/>
</dbReference>
<evidence type="ECO:0008006" key="4">
    <source>
        <dbReference type="Google" id="ProtNLM"/>
    </source>
</evidence>
<evidence type="ECO:0000313" key="3">
    <source>
        <dbReference type="Proteomes" id="UP000321533"/>
    </source>
</evidence>
<dbReference type="OrthoDB" id="658746at2"/>
<dbReference type="AlphaFoldDB" id="A0A5B8VEQ5"/>
<feature type="chain" id="PRO_5023060994" description="Lipoprotein" evidence="1">
    <location>
        <begin position="17"/>
        <end position="150"/>
    </location>
</feature>
<accession>A0A5B8VEQ5</accession>
<feature type="signal peptide" evidence="1">
    <location>
        <begin position="1"/>
        <end position="16"/>
    </location>
</feature>
<reference evidence="2 3" key="1">
    <citation type="journal article" date="2016" name="Int. J. Syst. Evol. Microbiol.">
        <title>Panacibacter ginsenosidivorans gen. nov., sp. nov., with ginsenoside converting activity isolated from soil of a ginseng field.</title>
        <authorList>
            <person name="Siddiqi M.Z."/>
            <person name="Muhammad Shafi S."/>
            <person name="Choi K.D."/>
            <person name="Im W.T."/>
        </authorList>
    </citation>
    <scope>NUCLEOTIDE SEQUENCE [LARGE SCALE GENOMIC DNA]</scope>
    <source>
        <strain evidence="2 3">Gsoil1550</strain>
    </source>
</reference>